<dbReference type="SUPFAM" id="SSF53474">
    <property type="entry name" value="alpha/beta-Hydrolases"/>
    <property type="match status" value="1"/>
</dbReference>
<evidence type="ECO:0000313" key="5">
    <source>
        <dbReference type="Proteomes" id="UP000183413"/>
    </source>
</evidence>
<dbReference type="EMBL" id="FOVH01000003">
    <property type="protein sequence ID" value="SFN88483.1"/>
    <property type="molecule type" value="Genomic_DNA"/>
</dbReference>
<dbReference type="GO" id="GO:0016787">
    <property type="term" value="F:hydrolase activity"/>
    <property type="evidence" value="ECO:0007669"/>
    <property type="project" value="UniProtKB-KW"/>
</dbReference>
<dbReference type="eggNOG" id="COG1073">
    <property type="taxonomic scope" value="Bacteria"/>
</dbReference>
<dbReference type="AlphaFoldDB" id="A0A1I5CNJ7"/>
<keyword evidence="2" id="KW-0472">Membrane</keyword>
<feature type="transmembrane region" description="Helical" evidence="2">
    <location>
        <begin position="466"/>
        <end position="487"/>
    </location>
</feature>
<feature type="transmembrane region" description="Helical" evidence="2">
    <location>
        <begin position="348"/>
        <end position="369"/>
    </location>
</feature>
<evidence type="ECO:0000313" key="4">
    <source>
        <dbReference type="EMBL" id="SFN88483.1"/>
    </source>
</evidence>
<comment type="similarity">
    <text evidence="1">Belongs to the AB hydrolase superfamily.</text>
</comment>
<sequence>MAVVCAVAGILGLATADRGIERRTAVIDGVPVEAVRPAHPEGRLPGVVVAHGMGAGRRLMRGFADTLARRGYAVALVDLAGHGAATRPLPGGGEGPAANARLDRDLDIAVRRLRSMPWVDTARLGLVGHSMGAAAVIRYATARPSVGATVAISQGQMDVSASAPRNLLLIAGGLEFAAYREGAVSALRAAYPRGRAGVTYGDPRSGTARRAVIAGGVEHAGVLFSPRTHRETAAWFDAAFARRPVPGTETRAVQRAGSAMLLYVAAVLSFGAIASALLGTGDRAARRVSLTRALVGSAVAVIAAVPAMSLLTLPVAVTGPLAAFFGAIGLVTLASARGIPAGRPAPRTVAAAAALSALTAVSVAVPAHLGWAHAIPVGPRAWVLVLVTVCVALYCLGVEALCTGQDGRTAIGIHAWTGAGALTGLCAAVAVGVVSSYVLLLAPLIAGLLAWQGVQAAALRRLAAPAWMAAAAGGPLLAWPLAITMPIS</sequence>
<evidence type="ECO:0000259" key="3">
    <source>
        <dbReference type="Pfam" id="PF12146"/>
    </source>
</evidence>
<dbReference type="Gene3D" id="3.40.50.1820">
    <property type="entry name" value="alpha/beta hydrolase"/>
    <property type="match status" value="1"/>
</dbReference>
<dbReference type="Pfam" id="PF12146">
    <property type="entry name" value="Hydrolase_4"/>
    <property type="match status" value="1"/>
</dbReference>
<reference evidence="4 5" key="1">
    <citation type="submission" date="2016-10" db="EMBL/GenBank/DDBJ databases">
        <authorList>
            <person name="de Groot N.N."/>
        </authorList>
    </citation>
    <scope>NUCLEOTIDE SEQUENCE [LARGE SCALE GENOMIC DNA]</scope>
    <source>
        <strain evidence="4 5">DSM 43067</strain>
    </source>
</reference>
<feature type="transmembrane region" description="Helical" evidence="2">
    <location>
        <begin position="290"/>
        <end position="311"/>
    </location>
</feature>
<feature type="domain" description="Serine aminopeptidase S33" evidence="3">
    <location>
        <begin position="47"/>
        <end position="160"/>
    </location>
</feature>
<feature type="transmembrane region" description="Helical" evidence="2">
    <location>
        <begin position="317"/>
        <end position="336"/>
    </location>
</feature>
<dbReference type="InterPro" id="IPR022742">
    <property type="entry name" value="Hydrolase_4"/>
</dbReference>
<accession>A0A1I5CNJ7</accession>
<evidence type="ECO:0000256" key="2">
    <source>
        <dbReference type="SAM" id="Phobius"/>
    </source>
</evidence>
<feature type="transmembrane region" description="Helical" evidence="2">
    <location>
        <begin position="260"/>
        <end position="278"/>
    </location>
</feature>
<feature type="transmembrane region" description="Helical" evidence="2">
    <location>
        <begin position="413"/>
        <end position="431"/>
    </location>
</feature>
<dbReference type="SMR" id="A0A1I5CNJ7"/>
<organism evidence="4 5">
    <name type="scientific">Actinomadura madurae</name>
    <dbReference type="NCBI Taxonomy" id="1993"/>
    <lineage>
        <taxon>Bacteria</taxon>
        <taxon>Bacillati</taxon>
        <taxon>Actinomycetota</taxon>
        <taxon>Actinomycetes</taxon>
        <taxon>Streptosporangiales</taxon>
        <taxon>Thermomonosporaceae</taxon>
        <taxon>Actinomadura</taxon>
    </lineage>
</organism>
<dbReference type="InterPro" id="IPR050261">
    <property type="entry name" value="FrsA_esterase"/>
</dbReference>
<keyword evidence="4" id="KW-0378">Hydrolase</keyword>
<dbReference type="Proteomes" id="UP000183413">
    <property type="component" value="Unassembled WGS sequence"/>
</dbReference>
<feature type="transmembrane region" description="Helical" evidence="2">
    <location>
        <begin position="437"/>
        <end position="454"/>
    </location>
</feature>
<keyword evidence="5" id="KW-1185">Reference proteome</keyword>
<proteinExistence type="inferred from homology"/>
<name>A0A1I5CNJ7_9ACTN</name>
<dbReference type="InParanoid" id="A0A1I5CNJ7"/>
<dbReference type="STRING" id="1993.SAMN04489713_103316"/>
<gene>
    <name evidence="4" type="ORF">SAMN04489713_103316</name>
</gene>
<dbReference type="InterPro" id="IPR029058">
    <property type="entry name" value="AB_hydrolase_fold"/>
</dbReference>
<protein>
    <submittedName>
        <fullName evidence="4">Dienelactone hydrolase</fullName>
    </submittedName>
</protein>
<keyword evidence="2" id="KW-0812">Transmembrane</keyword>
<dbReference type="PANTHER" id="PTHR22946">
    <property type="entry name" value="DIENELACTONE HYDROLASE DOMAIN-CONTAINING PROTEIN-RELATED"/>
    <property type="match status" value="1"/>
</dbReference>
<feature type="transmembrane region" description="Helical" evidence="2">
    <location>
        <begin position="381"/>
        <end position="401"/>
    </location>
</feature>
<keyword evidence="2" id="KW-1133">Transmembrane helix</keyword>
<evidence type="ECO:0000256" key="1">
    <source>
        <dbReference type="ARBA" id="ARBA00008645"/>
    </source>
</evidence>